<reference evidence="1" key="1">
    <citation type="submission" date="2021-04" db="EMBL/GenBank/DDBJ databases">
        <title>Genome seq and assembly of Bacillus sp.</title>
        <authorList>
            <person name="Chhetri G."/>
        </authorList>
    </citation>
    <scope>NUCLEOTIDE SEQUENCE</scope>
    <source>
        <strain evidence="1">RG28</strain>
    </source>
</reference>
<accession>A0A940SG97</accession>
<protein>
    <submittedName>
        <fullName evidence="1">Uncharacterized protein</fullName>
    </submittedName>
</protein>
<sequence length="110" mass="12994">MFTLHDTISIVQVICLLISTFLSVYKAVKPQPTDKEDIEKRKVTKEHLLKGKILNENVNTFQKGYLNYHFIGDIHQKRYLIIVILVFEITENRQNTLFIIIMNINYINNK</sequence>
<dbReference type="RefSeq" id="WP_209403773.1">
    <property type="nucleotide sequence ID" value="NZ_JAGIYQ010000003.1"/>
</dbReference>
<dbReference type="Proteomes" id="UP000682134">
    <property type="component" value="Unassembled WGS sequence"/>
</dbReference>
<proteinExistence type="predicted"/>
<comment type="caution">
    <text evidence="1">The sequence shown here is derived from an EMBL/GenBank/DDBJ whole genome shotgun (WGS) entry which is preliminary data.</text>
</comment>
<dbReference type="EMBL" id="JAGIYQ010000003">
    <property type="protein sequence ID" value="MBP0724847.1"/>
    <property type="molecule type" value="Genomic_DNA"/>
</dbReference>
<name>A0A940SG97_9BACI</name>
<keyword evidence="2" id="KW-1185">Reference proteome</keyword>
<gene>
    <name evidence="1" type="ORF">J5Y03_06535</name>
</gene>
<evidence type="ECO:0000313" key="1">
    <source>
        <dbReference type="EMBL" id="MBP0724847.1"/>
    </source>
</evidence>
<dbReference type="AlphaFoldDB" id="A0A940SG97"/>
<organism evidence="1 2">
    <name type="scientific">Gottfriedia endophytica</name>
    <dbReference type="NCBI Taxonomy" id="2820819"/>
    <lineage>
        <taxon>Bacteria</taxon>
        <taxon>Bacillati</taxon>
        <taxon>Bacillota</taxon>
        <taxon>Bacilli</taxon>
        <taxon>Bacillales</taxon>
        <taxon>Bacillaceae</taxon>
        <taxon>Gottfriedia</taxon>
    </lineage>
</organism>
<evidence type="ECO:0000313" key="2">
    <source>
        <dbReference type="Proteomes" id="UP000682134"/>
    </source>
</evidence>